<dbReference type="STRING" id="178035.A0A154PF58"/>
<evidence type="ECO:0000256" key="5">
    <source>
        <dbReference type="PIRSR" id="PIRSR602401-1"/>
    </source>
</evidence>
<organism evidence="8 9">
    <name type="scientific">Dufourea novaeangliae</name>
    <name type="common">Sweat bee</name>
    <dbReference type="NCBI Taxonomy" id="178035"/>
    <lineage>
        <taxon>Eukaryota</taxon>
        <taxon>Metazoa</taxon>
        <taxon>Ecdysozoa</taxon>
        <taxon>Arthropoda</taxon>
        <taxon>Hexapoda</taxon>
        <taxon>Insecta</taxon>
        <taxon>Pterygota</taxon>
        <taxon>Neoptera</taxon>
        <taxon>Endopterygota</taxon>
        <taxon>Hymenoptera</taxon>
        <taxon>Apocrita</taxon>
        <taxon>Aculeata</taxon>
        <taxon>Apoidea</taxon>
        <taxon>Anthophila</taxon>
        <taxon>Halictidae</taxon>
        <taxon>Rophitinae</taxon>
        <taxon>Dufourea</taxon>
    </lineage>
</organism>
<dbReference type="PRINTS" id="PR00385">
    <property type="entry name" value="P450"/>
</dbReference>
<keyword evidence="9" id="KW-1185">Reference proteome</keyword>
<dbReference type="PRINTS" id="PR00463">
    <property type="entry name" value="EP450I"/>
</dbReference>
<dbReference type="InterPro" id="IPR036396">
    <property type="entry name" value="Cyt_P450_sf"/>
</dbReference>
<comment type="cofactor">
    <cofactor evidence="5">
        <name>heme</name>
        <dbReference type="ChEBI" id="CHEBI:30413"/>
    </cofactor>
</comment>
<sequence length="539" mass="60509">MLVEHAAQWTWQAMGGTRIEVLCTLLVFLVVLLVARCLQWLRYVRSLPPGPWGVPVFGYLPFLKGDVHLQYGELAKKYGPMFSARLGTQLVVVLSDHRTIRDTFRREEFTGRPHTEFINILGGYGIINTEGAMWKEQRKFLHDKLRSFGMTYMGGGKKVMESRIMREVMTFLRGLASGRGAPMDVSASLGMSISNVICSIIMGVRFQHGDTRFNRFMDLIEEGFKLFGSMAAVNFIPVMRYLPCLQKIRNKLSENRSEMADFFQEAVDQHRATFHEGTVRDLVDAYLLEIEKAKGEGRAAMLFQGKNHDRQMQQILGDLFSAGMETVKTTLEWAIILMLHHPDAATAVREELDQVVGDSRMPALEDLPFLPVTEATILEVLRRSSVVPLGTTHATTRDVTLDGYTIPAGSQVVPLLHAVHMDSKLWEAPEEFRPSRFLSAEGKVQKPEYFMPFGVGRRMCLGDVLARMELFLFFSSLMHTFELRSPNGASLPSLRGNAGITVTPDPFDVCLVPRNPELIEEASSDPISPGAILRNIGSH</sequence>
<dbReference type="GO" id="GO:0005506">
    <property type="term" value="F:iron ion binding"/>
    <property type="evidence" value="ECO:0007669"/>
    <property type="project" value="InterPro"/>
</dbReference>
<dbReference type="Pfam" id="PF00067">
    <property type="entry name" value="p450"/>
    <property type="match status" value="1"/>
</dbReference>
<dbReference type="EMBL" id="KQ434890">
    <property type="protein sequence ID" value="KZC10452.1"/>
    <property type="molecule type" value="Genomic_DNA"/>
</dbReference>
<dbReference type="Gene3D" id="1.10.630.10">
    <property type="entry name" value="Cytochrome P450"/>
    <property type="match status" value="1"/>
</dbReference>
<name>A0A154PF58_DUFNO</name>
<gene>
    <name evidence="8" type="ORF">WN55_01881</name>
</gene>
<dbReference type="GO" id="GO:0008395">
    <property type="term" value="F:steroid hydroxylase activity"/>
    <property type="evidence" value="ECO:0007669"/>
    <property type="project" value="TreeGrafter"/>
</dbReference>
<keyword evidence="4 6" id="KW-0503">Monooxygenase</keyword>
<keyword evidence="7" id="KW-0812">Transmembrane</keyword>
<evidence type="ECO:0000256" key="7">
    <source>
        <dbReference type="SAM" id="Phobius"/>
    </source>
</evidence>
<keyword evidence="2 5" id="KW-0479">Metal-binding</keyword>
<dbReference type="OMA" id="ICGITMS"/>
<keyword evidence="6" id="KW-0560">Oxidoreductase</keyword>
<evidence type="ECO:0000256" key="3">
    <source>
        <dbReference type="ARBA" id="ARBA00023004"/>
    </source>
</evidence>
<reference evidence="8 9" key="1">
    <citation type="submission" date="2015-07" db="EMBL/GenBank/DDBJ databases">
        <title>The genome of Dufourea novaeangliae.</title>
        <authorList>
            <person name="Pan H."/>
            <person name="Kapheim K."/>
        </authorList>
    </citation>
    <scope>NUCLEOTIDE SEQUENCE [LARGE SCALE GENOMIC DNA]</scope>
    <source>
        <strain evidence="8">0120121106</strain>
        <tissue evidence="8">Whole body</tissue>
    </source>
</reference>
<protein>
    <submittedName>
        <fullName evidence="8">Cytochrome P450 18a1</fullName>
    </submittedName>
</protein>
<keyword evidence="5 6" id="KW-0349">Heme</keyword>
<dbReference type="GO" id="GO:0005737">
    <property type="term" value="C:cytoplasm"/>
    <property type="evidence" value="ECO:0007669"/>
    <property type="project" value="TreeGrafter"/>
</dbReference>
<comment type="similarity">
    <text evidence="1 6">Belongs to the cytochrome P450 family.</text>
</comment>
<dbReference type="Proteomes" id="UP000076502">
    <property type="component" value="Unassembled WGS sequence"/>
</dbReference>
<keyword evidence="7" id="KW-0472">Membrane</keyword>
<dbReference type="GO" id="GO:0006805">
    <property type="term" value="P:xenobiotic metabolic process"/>
    <property type="evidence" value="ECO:0007669"/>
    <property type="project" value="TreeGrafter"/>
</dbReference>
<dbReference type="InterPro" id="IPR002401">
    <property type="entry name" value="Cyt_P450_E_grp-I"/>
</dbReference>
<dbReference type="InterPro" id="IPR050182">
    <property type="entry name" value="Cytochrome_P450_fam2"/>
</dbReference>
<feature type="transmembrane region" description="Helical" evidence="7">
    <location>
        <begin position="19"/>
        <end position="38"/>
    </location>
</feature>
<dbReference type="PANTHER" id="PTHR24300:SF413">
    <property type="entry name" value="CYTOCHROME P450 18A1"/>
    <property type="match status" value="1"/>
</dbReference>
<dbReference type="InterPro" id="IPR017972">
    <property type="entry name" value="Cyt_P450_CS"/>
</dbReference>
<proteinExistence type="inferred from homology"/>
<dbReference type="FunFam" id="1.10.630.10:FF:000070">
    <property type="entry name" value="cytochrome P450 18a1"/>
    <property type="match status" value="1"/>
</dbReference>
<accession>A0A154PF58</accession>
<keyword evidence="7" id="KW-1133">Transmembrane helix</keyword>
<feature type="binding site" description="axial binding residue" evidence="5">
    <location>
        <position position="460"/>
    </location>
    <ligand>
        <name>heme</name>
        <dbReference type="ChEBI" id="CHEBI:30413"/>
    </ligand>
    <ligandPart>
        <name>Fe</name>
        <dbReference type="ChEBI" id="CHEBI:18248"/>
    </ligandPart>
</feature>
<dbReference type="PROSITE" id="PS00086">
    <property type="entry name" value="CYTOCHROME_P450"/>
    <property type="match status" value="1"/>
</dbReference>
<evidence type="ECO:0000313" key="8">
    <source>
        <dbReference type="EMBL" id="KZC10452.1"/>
    </source>
</evidence>
<evidence type="ECO:0000313" key="9">
    <source>
        <dbReference type="Proteomes" id="UP000076502"/>
    </source>
</evidence>
<dbReference type="GO" id="GO:0016712">
    <property type="term" value="F:oxidoreductase activity, acting on paired donors, with incorporation or reduction of molecular oxygen, reduced flavin or flavoprotein as one donor, and incorporation of one atom of oxygen"/>
    <property type="evidence" value="ECO:0007669"/>
    <property type="project" value="TreeGrafter"/>
</dbReference>
<dbReference type="OrthoDB" id="1055148at2759"/>
<dbReference type="SUPFAM" id="SSF48264">
    <property type="entry name" value="Cytochrome P450"/>
    <property type="match status" value="1"/>
</dbReference>
<keyword evidence="3 5" id="KW-0408">Iron</keyword>
<evidence type="ECO:0000256" key="2">
    <source>
        <dbReference type="ARBA" id="ARBA00022723"/>
    </source>
</evidence>
<evidence type="ECO:0000256" key="4">
    <source>
        <dbReference type="ARBA" id="ARBA00023033"/>
    </source>
</evidence>
<dbReference type="InterPro" id="IPR001128">
    <property type="entry name" value="Cyt_P450"/>
</dbReference>
<dbReference type="GO" id="GO:0020037">
    <property type="term" value="F:heme binding"/>
    <property type="evidence" value="ECO:0007669"/>
    <property type="project" value="InterPro"/>
</dbReference>
<dbReference type="PANTHER" id="PTHR24300">
    <property type="entry name" value="CYTOCHROME P450 508A4-RELATED"/>
    <property type="match status" value="1"/>
</dbReference>
<dbReference type="AlphaFoldDB" id="A0A154PF58"/>
<evidence type="ECO:0000256" key="1">
    <source>
        <dbReference type="ARBA" id="ARBA00010617"/>
    </source>
</evidence>
<evidence type="ECO:0000256" key="6">
    <source>
        <dbReference type="RuleBase" id="RU000461"/>
    </source>
</evidence>
<dbReference type="GO" id="GO:0006082">
    <property type="term" value="P:organic acid metabolic process"/>
    <property type="evidence" value="ECO:0007669"/>
    <property type="project" value="TreeGrafter"/>
</dbReference>